<feature type="region of interest" description="Disordered" evidence="1">
    <location>
        <begin position="53"/>
        <end position="74"/>
    </location>
</feature>
<evidence type="ECO:0000313" key="2">
    <source>
        <dbReference type="EMBL" id="KAK7355162.1"/>
    </source>
</evidence>
<feature type="region of interest" description="Disordered" evidence="1">
    <location>
        <begin position="1"/>
        <end position="31"/>
    </location>
</feature>
<dbReference type="EMBL" id="JAYMYR010000006">
    <property type="protein sequence ID" value="KAK7355162.1"/>
    <property type="molecule type" value="Genomic_DNA"/>
</dbReference>
<accession>A0AAN9MNC2</accession>
<keyword evidence="3" id="KW-1185">Reference proteome</keyword>
<comment type="caution">
    <text evidence="2">The sequence shown here is derived from an EMBL/GenBank/DDBJ whole genome shotgun (WGS) entry which is preliminary data.</text>
</comment>
<protein>
    <submittedName>
        <fullName evidence="2">Uncharacterized protein</fullName>
    </submittedName>
</protein>
<evidence type="ECO:0000256" key="1">
    <source>
        <dbReference type="SAM" id="MobiDB-lite"/>
    </source>
</evidence>
<organism evidence="2 3">
    <name type="scientific">Phaseolus coccineus</name>
    <name type="common">Scarlet runner bean</name>
    <name type="synonym">Phaseolus multiflorus</name>
    <dbReference type="NCBI Taxonomy" id="3886"/>
    <lineage>
        <taxon>Eukaryota</taxon>
        <taxon>Viridiplantae</taxon>
        <taxon>Streptophyta</taxon>
        <taxon>Embryophyta</taxon>
        <taxon>Tracheophyta</taxon>
        <taxon>Spermatophyta</taxon>
        <taxon>Magnoliopsida</taxon>
        <taxon>eudicotyledons</taxon>
        <taxon>Gunneridae</taxon>
        <taxon>Pentapetalae</taxon>
        <taxon>rosids</taxon>
        <taxon>fabids</taxon>
        <taxon>Fabales</taxon>
        <taxon>Fabaceae</taxon>
        <taxon>Papilionoideae</taxon>
        <taxon>50 kb inversion clade</taxon>
        <taxon>NPAAA clade</taxon>
        <taxon>indigoferoid/millettioid clade</taxon>
        <taxon>Phaseoleae</taxon>
        <taxon>Phaseolus</taxon>
    </lineage>
</organism>
<gene>
    <name evidence="2" type="ORF">VNO80_14410</name>
</gene>
<sequence length="149" mass="16919">MARHAKGTQAKTHSSTNRPFKNKPTGDASTPWANILSTIEHTMQTQIEANTKKVKKSNEELDKPNFVSPSLRRKSLKWPKAETSLRKKLANMAQDRDDALGKLQRTMEDYARHREEHQAANRARESTKSMLHNKISTLDTALVTAKDKI</sequence>
<proteinExistence type="predicted"/>
<evidence type="ECO:0000313" key="3">
    <source>
        <dbReference type="Proteomes" id="UP001374584"/>
    </source>
</evidence>
<dbReference type="Proteomes" id="UP001374584">
    <property type="component" value="Unassembled WGS sequence"/>
</dbReference>
<dbReference type="AlphaFoldDB" id="A0AAN9MNC2"/>
<name>A0AAN9MNC2_PHACN</name>
<reference evidence="2 3" key="1">
    <citation type="submission" date="2024-01" db="EMBL/GenBank/DDBJ databases">
        <title>The genomes of 5 underutilized Papilionoideae crops provide insights into root nodulation and disease resistanc.</title>
        <authorList>
            <person name="Jiang F."/>
        </authorList>
    </citation>
    <scope>NUCLEOTIDE SEQUENCE [LARGE SCALE GENOMIC DNA]</scope>
    <source>
        <strain evidence="2">JINMINGXINNONG_FW02</strain>
        <tissue evidence="2">Leaves</tissue>
    </source>
</reference>
<feature type="compositionally biased region" description="Polar residues" evidence="1">
    <location>
        <begin position="9"/>
        <end position="19"/>
    </location>
</feature>